<dbReference type="PANTHER" id="PTHR43386:SF1">
    <property type="entry name" value="D,D-DIPEPTIDE TRANSPORT SYSTEM PERMEASE PROTEIN DDPC-RELATED"/>
    <property type="match status" value="1"/>
</dbReference>
<dbReference type="Proteomes" id="UP000297739">
    <property type="component" value="Unassembled WGS sequence"/>
</dbReference>
<comment type="caution">
    <text evidence="9">The sequence shown here is derived from an EMBL/GenBank/DDBJ whole genome shotgun (WGS) entry which is preliminary data.</text>
</comment>
<evidence type="ECO:0000256" key="2">
    <source>
        <dbReference type="ARBA" id="ARBA00022448"/>
    </source>
</evidence>
<evidence type="ECO:0000259" key="8">
    <source>
        <dbReference type="PROSITE" id="PS50928"/>
    </source>
</evidence>
<evidence type="ECO:0000256" key="3">
    <source>
        <dbReference type="ARBA" id="ARBA00022475"/>
    </source>
</evidence>
<evidence type="ECO:0000256" key="7">
    <source>
        <dbReference type="RuleBase" id="RU363032"/>
    </source>
</evidence>
<evidence type="ECO:0000313" key="9">
    <source>
        <dbReference type="EMBL" id="TGE13802.1"/>
    </source>
</evidence>
<dbReference type="InterPro" id="IPR035906">
    <property type="entry name" value="MetI-like_sf"/>
</dbReference>
<feature type="transmembrane region" description="Helical" evidence="7">
    <location>
        <begin position="196"/>
        <end position="215"/>
    </location>
</feature>
<feature type="transmembrane region" description="Helical" evidence="7">
    <location>
        <begin position="66"/>
        <end position="95"/>
    </location>
</feature>
<comment type="subcellular location">
    <subcellularLocation>
        <location evidence="1 7">Cell membrane</location>
        <topology evidence="1 7">Multi-pass membrane protein</topology>
    </subcellularLocation>
</comment>
<comment type="similarity">
    <text evidence="7">Belongs to the binding-protein-dependent transport system permease family.</text>
</comment>
<evidence type="ECO:0000256" key="5">
    <source>
        <dbReference type="ARBA" id="ARBA00022989"/>
    </source>
</evidence>
<feature type="transmembrane region" description="Helical" evidence="7">
    <location>
        <begin position="133"/>
        <end position="151"/>
    </location>
</feature>
<feature type="transmembrane region" description="Helical" evidence="7">
    <location>
        <begin position="163"/>
        <end position="190"/>
    </location>
</feature>
<keyword evidence="10" id="KW-1185">Reference proteome</keyword>
<keyword evidence="6 7" id="KW-0472">Membrane</keyword>
<feature type="transmembrane region" description="Helical" evidence="7">
    <location>
        <begin position="299"/>
        <end position="317"/>
    </location>
</feature>
<organism evidence="9 10">
    <name type="scientific">Hymenobacter elongatus</name>
    <dbReference type="NCBI Taxonomy" id="877208"/>
    <lineage>
        <taxon>Bacteria</taxon>
        <taxon>Pseudomonadati</taxon>
        <taxon>Bacteroidota</taxon>
        <taxon>Cytophagia</taxon>
        <taxon>Cytophagales</taxon>
        <taxon>Hymenobacteraceae</taxon>
        <taxon>Hymenobacter</taxon>
    </lineage>
</organism>
<sequence>MKQPRPTELWAWWLAVAWLALVVLVALCADFLPLSYPAATPDLYAITQPPFAGPHWLGTDPLGRDVLAGLIFGARTACLVSAPAGLAAAVIGTILGSAAGYWGNQRLKLPAGLAFLLVGLLLFWGCFTGPGPWFLSWLVVVGLALVAAARLMRLSERVAPQPLPLDTIVLSLLALLTSVPQLVLALAIAAVWPPSLSTLVAVLTFTYWPVTAQLVRADMRRIRQLPYMEAARAIGLPTWQIMGRHAFPLLWKTIRVTLPLSLATLIGLETTVSFLGVGLPLETASWGRTLATARLDFTAWWLIVFPACAILLTTLALRQLPFYPFGKSS</sequence>
<gene>
    <name evidence="9" type="ORF">E5J99_19000</name>
</gene>
<dbReference type="OrthoDB" id="9783218at2"/>
<dbReference type="Pfam" id="PF00528">
    <property type="entry name" value="BPD_transp_1"/>
    <property type="match status" value="1"/>
</dbReference>
<dbReference type="CDD" id="cd06261">
    <property type="entry name" value="TM_PBP2"/>
    <property type="match status" value="1"/>
</dbReference>
<dbReference type="GO" id="GO:0055085">
    <property type="term" value="P:transmembrane transport"/>
    <property type="evidence" value="ECO:0007669"/>
    <property type="project" value="InterPro"/>
</dbReference>
<proteinExistence type="inferred from homology"/>
<dbReference type="InterPro" id="IPR050366">
    <property type="entry name" value="BP-dependent_transpt_permease"/>
</dbReference>
<keyword evidence="3" id="KW-1003">Cell membrane</keyword>
<name>A0A4Z0PG74_9BACT</name>
<evidence type="ECO:0000256" key="6">
    <source>
        <dbReference type="ARBA" id="ARBA00023136"/>
    </source>
</evidence>
<dbReference type="PANTHER" id="PTHR43386">
    <property type="entry name" value="OLIGOPEPTIDE TRANSPORT SYSTEM PERMEASE PROTEIN APPC"/>
    <property type="match status" value="1"/>
</dbReference>
<accession>A0A4Z0PG74</accession>
<dbReference type="PROSITE" id="PS50928">
    <property type="entry name" value="ABC_TM1"/>
    <property type="match status" value="1"/>
</dbReference>
<feature type="domain" description="ABC transmembrane type-1" evidence="8">
    <location>
        <begin position="134"/>
        <end position="321"/>
    </location>
</feature>
<dbReference type="RefSeq" id="WP_135499398.1">
    <property type="nucleotide sequence ID" value="NZ_SRLD01000051.1"/>
</dbReference>
<dbReference type="EMBL" id="SRLD01000051">
    <property type="protein sequence ID" value="TGE13802.1"/>
    <property type="molecule type" value="Genomic_DNA"/>
</dbReference>
<keyword evidence="5 7" id="KW-1133">Transmembrane helix</keyword>
<reference evidence="9 10" key="1">
    <citation type="submission" date="2019-04" db="EMBL/GenBank/DDBJ databases">
        <authorList>
            <person name="Feng G."/>
            <person name="Zhang J."/>
            <person name="Zhu H."/>
        </authorList>
    </citation>
    <scope>NUCLEOTIDE SEQUENCE [LARGE SCALE GENOMIC DNA]</scope>
    <source>
        <strain evidence="9 10">JCM 17223</strain>
    </source>
</reference>
<dbReference type="InterPro" id="IPR000515">
    <property type="entry name" value="MetI-like"/>
</dbReference>
<evidence type="ECO:0000256" key="1">
    <source>
        <dbReference type="ARBA" id="ARBA00004651"/>
    </source>
</evidence>
<feature type="transmembrane region" description="Helical" evidence="7">
    <location>
        <begin position="107"/>
        <end position="127"/>
    </location>
</feature>
<protein>
    <submittedName>
        <fullName evidence="9">ABC transporter permease</fullName>
    </submittedName>
</protein>
<evidence type="ECO:0000313" key="10">
    <source>
        <dbReference type="Proteomes" id="UP000297739"/>
    </source>
</evidence>
<keyword evidence="4 7" id="KW-0812">Transmembrane</keyword>
<evidence type="ECO:0000256" key="4">
    <source>
        <dbReference type="ARBA" id="ARBA00022692"/>
    </source>
</evidence>
<dbReference type="SUPFAM" id="SSF161098">
    <property type="entry name" value="MetI-like"/>
    <property type="match status" value="1"/>
</dbReference>
<dbReference type="AlphaFoldDB" id="A0A4Z0PG74"/>
<keyword evidence="2 7" id="KW-0813">Transport</keyword>
<dbReference type="GO" id="GO:0005886">
    <property type="term" value="C:plasma membrane"/>
    <property type="evidence" value="ECO:0007669"/>
    <property type="project" value="UniProtKB-SubCell"/>
</dbReference>
<dbReference type="Gene3D" id="1.10.3720.10">
    <property type="entry name" value="MetI-like"/>
    <property type="match status" value="1"/>
</dbReference>